<reference evidence="1 2" key="1">
    <citation type="submission" date="2006-12" db="EMBL/GenBank/DDBJ databases">
        <title>Complete sequence of Chlorobium phaeobacteroides DSM 266.</title>
        <authorList>
            <consortium name="US DOE Joint Genome Institute"/>
            <person name="Copeland A."/>
            <person name="Lucas S."/>
            <person name="Lapidus A."/>
            <person name="Barry K."/>
            <person name="Detter J.C."/>
            <person name="Glavina del Rio T."/>
            <person name="Hammon N."/>
            <person name="Israni S."/>
            <person name="Pitluck S."/>
            <person name="Goltsman E."/>
            <person name="Schmutz J."/>
            <person name="Larimer F."/>
            <person name="Land M."/>
            <person name="Hauser L."/>
            <person name="Mikhailova N."/>
            <person name="Li T."/>
            <person name="Overmann J."/>
            <person name="Bryant D.A."/>
            <person name="Richardson P."/>
        </authorList>
    </citation>
    <scope>NUCLEOTIDE SEQUENCE [LARGE SCALE GENOMIC DNA]</scope>
    <source>
        <strain evidence="1 2">DSM 266</strain>
    </source>
</reference>
<dbReference type="Pfam" id="PF20159">
    <property type="entry name" value="YidB"/>
    <property type="match status" value="1"/>
</dbReference>
<dbReference type="KEGG" id="cph:Cpha266_2353"/>
<dbReference type="Gene3D" id="1.10.10.690">
    <property type="entry name" value="YidB-like"/>
    <property type="match status" value="1"/>
</dbReference>
<proteinExistence type="predicted"/>
<gene>
    <name evidence="1" type="ordered locus">Cpha266_2353</name>
</gene>
<dbReference type="EMBL" id="CP000492">
    <property type="protein sequence ID" value="ABL66341.1"/>
    <property type="molecule type" value="Genomic_DNA"/>
</dbReference>
<accession>A1BIW4</accession>
<dbReference type="Proteomes" id="UP000008701">
    <property type="component" value="Chromosome"/>
</dbReference>
<dbReference type="HOGENOM" id="CLU_084747_4_0_10"/>
<evidence type="ECO:0000313" key="2">
    <source>
        <dbReference type="Proteomes" id="UP000008701"/>
    </source>
</evidence>
<dbReference type="OrthoDB" id="9795283at2"/>
<dbReference type="SUPFAM" id="SSF140804">
    <property type="entry name" value="YidB-like"/>
    <property type="match status" value="1"/>
</dbReference>
<dbReference type="InterPro" id="IPR045372">
    <property type="entry name" value="YidB"/>
</dbReference>
<keyword evidence="2" id="KW-1185">Reference proteome</keyword>
<sequence>MNFNDLLQLGASLIQGNSDENTTGLATNKISNALADLLGGGGKLDFGTIVSTMQSSGLGDMAASWLGKGNNMPISADSIANVISPDKIAAFAAQLGLPESSAKTAIADALPRMIDQASPDGSILESFLGKTGGVQGLLDLAGKLV</sequence>
<protein>
    <recommendedName>
        <fullName evidence="3">DUF937 domain-containing protein</fullName>
    </recommendedName>
</protein>
<dbReference type="AlphaFoldDB" id="A1BIW4"/>
<organism evidence="1 2">
    <name type="scientific">Chlorobium phaeobacteroides (strain DSM 266 / SMG 266 / 2430)</name>
    <dbReference type="NCBI Taxonomy" id="290317"/>
    <lineage>
        <taxon>Bacteria</taxon>
        <taxon>Pseudomonadati</taxon>
        <taxon>Chlorobiota</taxon>
        <taxon>Chlorobiia</taxon>
        <taxon>Chlorobiales</taxon>
        <taxon>Chlorobiaceae</taxon>
        <taxon>Chlorobium/Pelodictyon group</taxon>
        <taxon>Chlorobium</taxon>
    </lineage>
</organism>
<dbReference type="eggNOG" id="COG3753">
    <property type="taxonomic scope" value="Bacteria"/>
</dbReference>
<evidence type="ECO:0008006" key="3">
    <source>
        <dbReference type="Google" id="ProtNLM"/>
    </source>
</evidence>
<evidence type="ECO:0000313" key="1">
    <source>
        <dbReference type="EMBL" id="ABL66341.1"/>
    </source>
</evidence>
<dbReference type="RefSeq" id="WP_011746126.1">
    <property type="nucleotide sequence ID" value="NC_008639.1"/>
</dbReference>
<dbReference type="InterPro" id="IPR027405">
    <property type="entry name" value="YidB-like"/>
</dbReference>
<name>A1BIW4_CHLPD</name>